<accession>E8QWH4</accession>
<keyword evidence="9 13" id="KW-0418">Kinase</keyword>
<reference evidence="15 16" key="1">
    <citation type="journal article" date="2011" name="Stand. Genomic Sci.">
        <title>Complete genome sequence of Isosphaera pallida type strain (IS1B).</title>
        <authorList>
            <consortium name="US DOE Joint Genome Institute (JGI-PGF)"/>
            <person name="Goker M."/>
            <person name="Cleland D."/>
            <person name="Saunders E."/>
            <person name="Lapidus A."/>
            <person name="Nolan M."/>
            <person name="Lucas S."/>
            <person name="Hammon N."/>
            <person name="Deshpande S."/>
            <person name="Cheng J.F."/>
            <person name="Tapia R."/>
            <person name="Han C."/>
            <person name="Goodwin L."/>
            <person name="Pitluck S."/>
            <person name="Liolios K."/>
            <person name="Pagani I."/>
            <person name="Ivanova N."/>
            <person name="Mavromatis K."/>
            <person name="Pati A."/>
            <person name="Chen A."/>
            <person name="Palaniappan K."/>
            <person name="Land M."/>
            <person name="Hauser L."/>
            <person name="Chang Y.J."/>
            <person name="Jeffries C.D."/>
            <person name="Detter J.C."/>
            <person name="Beck B."/>
            <person name="Woyke T."/>
            <person name="Bristow J."/>
            <person name="Eisen J.A."/>
            <person name="Markowitz V."/>
            <person name="Hugenholtz P."/>
            <person name="Kyrpides N.C."/>
            <person name="Klenk H.P."/>
        </authorList>
    </citation>
    <scope>NUCLEOTIDE SEQUENCE [LARGE SCALE GENOMIC DNA]</scope>
    <source>
        <strain evidence="16">ATCC 43644 / DSM 9630 / IS1B</strain>
    </source>
</reference>
<proteinExistence type="inferred from homology"/>
<evidence type="ECO:0000256" key="14">
    <source>
        <dbReference type="SAM" id="MobiDB-lite"/>
    </source>
</evidence>
<dbReference type="Proteomes" id="UP000008631">
    <property type="component" value="Chromosome"/>
</dbReference>
<dbReference type="AlphaFoldDB" id="E8QWH4"/>
<protein>
    <recommendedName>
        <fullName evidence="4 13">Tetraacyldisaccharide 4'-kinase</fullName>
        <ecNumber evidence="3 13">2.7.1.130</ecNumber>
    </recommendedName>
    <alternativeName>
        <fullName evidence="12 13">Lipid A 4'-kinase</fullName>
    </alternativeName>
</protein>
<keyword evidence="5 13" id="KW-0444">Lipid biosynthesis</keyword>
<feature type="binding site" evidence="13">
    <location>
        <begin position="73"/>
        <end position="80"/>
    </location>
    <ligand>
        <name>ATP</name>
        <dbReference type="ChEBI" id="CHEBI:30616"/>
    </ligand>
</feature>
<dbReference type="InParanoid" id="E8QWH4"/>
<evidence type="ECO:0000256" key="1">
    <source>
        <dbReference type="ARBA" id="ARBA00002274"/>
    </source>
</evidence>
<evidence type="ECO:0000256" key="4">
    <source>
        <dbReference type="ARBA" id="ARBA00016436"/>
    </source>
</evidence>
<dbReference type="Pfam" id="PF02606">
    <property type="entry name" value="LpxK"/>
    <property type="match status" value="1"/>
</dbReference>
<evidence type="ECO:0000256" key="11">
    <source>
        <dbReference type="ARBA" id="ARBA00023098"/>
    </source>
</evidence>
<dbReference type="KEGG" id="ipa:Isop_1280"/>
<keyword evidence="11 13" id="KW-0443">Lipid metabolism</keyword>
<evidence type="ECO:0000256" key="6">
    <source>
        <dbReference type="ARBA" id="ARBA00022556"/>
    </source>
</evidence>
<dbReference type="NCBIfam" id="TIGR00682">
    <property type="entry name" value="lpxK"/>
    <property type="match status" value="1"/>
</dbReference>
<keyword evidence="8 13" id="KW-0547">Nucleotide-binding</keyword>
<sequence length="397" mass="44554">MAKLKIGRFDEQTYLRLIRGDIQGLQASLSRAALGALSLGYGLAVRLWDWGYEWGWLRSEVAPLPVVSVGNLTVGGTGKTPLVEWVARFYRQRGWRVVILSRGYGRTRDLQDSTTYQLNDEGLVLEENLPDVPHLQGRDRLALARLAVEELESQVAVLDDGFQHRRLGRLLDLVVVDALNPFGYHRLLPRGLLREPLTALRRADVFVVSRADLVTDSEFQRIETTLRRFAGQYHMIFRTRHAPQDLTTFDGRGTVEPLGLAVGPRVAAFCGIGNPEGFRRTLDALGVVWADQPSEALRRYPDHHAYSRSDVEDLGRWARDLGAELVLTTQKDQVKLRVPELAGRPLKALRIGLEFLDDPGPLMSRLDQLVPGVDLQTQSDVTPEQERLICPPTPLPP</sequence>
<dbReference type="HAMAP" id="MF_00409">
    <property type="entry name" value="LpxK"/>
    <property type="match status" value="1"/>
</dbReference>
<evidence type="ECO:0000256" key="5">
    <source>
        <dbReference type="ARBA" id="ARBA00022516"/>
    </source>
</evidence>
<dbReference type="SUPFAM" id="SSF52540">
    <property type="entry name" value="P-loop containing nucleoside triphosphate hydrolases"/>
    <property type="match status" value="1"/>
</dbReference>
<keyword evidence="10 13" id="KW-0067">ATP-binding</keyword>
<dbReference type="HOGENOM" id="CLU_038816_6_0_0"/>
<dbReference type="InterPro" id="IPR003758">
    <property type="entry name" value="LpxK"/>
</dbReference>
<keyword evidence="16" id="KW-1185">Reference proteome</keyword>
<dbReference type="FunCoup" id="E8QWH4">
    <property type="interactions" value="162"/>
</dbReference>
<dbReference type="GO" id="GO:0005886">
    <property type="term" value="C:plasma membrane"/>
    <property type="evidence" value="ECO:0007669"/>
    <property type="project" value="TreeGrafter"/>
</dbReference>
<evidence type="ECO:0000256" key="7">
    <source>
        <dbReference type="ARBA" id="ARBA00022679"/>
    </source>
</evidence>
<comment type="similarity">
    <text evidence="13">Belongs to the LpxK family.</text>
</comment>
<keyword evidence="6 13" id="KW-0441">Lipid A biosynthesis</keyword>
<dbReference type="EMBL" id="CP002353">
    <property type="protein sequence ID" value="ADV61866.1"/>
    <property type="molecule type" value="Genomic_DNA"/>
</dbReference>
<organism evidence="15 16">
    <name type="scientific">Isosphaera pallida (strain ATCC 43644 / DSM 9630 / IS1B)</name>
    <dbReference type="NCBI Taxonomy" id="575540"/>
    <lineage>
        <taxon>Bacteria</taxon>
        <taxon>Pseudomonadati</taxon>
        <taxon>Planctomycetota</taxon>
        <taxon>Planctomycetia</taxon>
        <taxon>Isosphaerales</taxon>
        <taxon>Isosphaeraceae</taxon>
        <taxon>Isosphaera</taxon>
    </lineage>
</organism>
<dbReference type="PANTHER" id="PTHR42724:SF1">
    <property type="entry name" value="TETRAACYLDISACCHARIDE 4'-KINASE, MITOCHONDRIAL-RELATED"/>
    <property type="match status" value="1"/>
</dbReference>
<dbReference type="STRING" id="575540.Isop_1280"/>
<comment type="function">
    <text evidence="1 13">Transfers the gamma-phosphate of ATP to the 4'-position of a tetraacyldisaccharide 1-phosphate intermediate (termed DS-1-P) to form tetraacyldisaccharide 1,4'-bis-phosphate (lipid IVA).</text>
</comment>
<comment type="catalytic activity">
    <reaction evidence="13">
        <text>a lipid A disaccharide + ATP = a lipid IVA + ADP + H(+)</text>
        <dbReference type="Rhea" id="RHEA:67840"/>
        <dbReference type="ChEBI" id="CHEBI:15378"/>
        <dbReference type="ChEBI" id="CHEBI:30616"/>
        <dbReference type="ChEBI" id="CHEBI:176343"/>
        <dbReference type="ChEBI" id="CHEBI:176425"/>
        <dbReference type="ChEBI" id="CHEBI:456216"/>
        <dbReference type="EC" id="2.7.1.130"/>
    </reaction>
</comment>
<dbReference type="GO" id="GO:0009244">
    <property type="term" value="P:lipopolysaccharide core region biosynthetic process"/>
    <property type="evidence" value="ECO:0007669"/>
    <property type="project" value="TreeGrafter"/>
</dbReference>
<dbReference type="GO" id="GO:0009029">
    <property type="term" value="F:lipid-A 4'-kinase activity"/>
    <property type="evidence" value="ECO:0007669"/>
    <property type="project" value="UniProtKB-UniRule"/>
</dbReference>
<comment type="pathway">
    <text evidence="2 13">Glycolipid biosynthesis; lipid IV(A) biosynthesis; lipid IV(A) from (3R)-3-hydroxytetradecanoyl-[acyl-carrier-protein] and UDP-N-acetyl-alpha-D-glucosamine: step 6/6.</text>
</comment>
<evidence type="ECO:0000256" key="8">
    <source>
        <dbReference type="ARBA" id="ARBA00022741"/>
    </source>
</evidence>
<evidence type="ECO:0000313" key="15">
    <source>
        <dbReference type="EMBL" id="ADV61866.1"/>
    </source>
</evidence>
<dbReference type="OrthoDB" id="9789797at2"/>
<name>E8QWH4_ISOPI</name>
<dbReference type="PANTHER" id="PTHR42724">
    <property type="entry name" value="TETRAACYLDISACCHARIDE 4'-KINASE"/>
    <property type="match status" value="1"/>
</dbReference>
<evidence type="ECO:0000256" key="13">
    <source>
        <dbReference type="HAMAP-Rule" id="MF_00409"/>
    </source>
</evidence>
<keyword evidence="7 13" id="KW-0808">Transferase</keyword>
<dbReference type="UniPathway" id="UPA00359">
    <property type="reaction ID" value="UER00482"/>
</dbReference>
<dbReference type="EC" id="2.7.1.130" evidence="3 13"/>
<evidence type="ECO:0000256" key="12">
    <source>
        <dbReference type="ARBA" id="ARBA00029757"/>
    </source>
</evidence>
<evidence type="ECO:0000256" key="9">
    <source>
        <dbReference type="ARBA" id="ARBA00022777"/>
    </source>
</evidence>
<dbReference type="eggNOG" id="COG1663">
    <property type="taxonomic scope" value="Bacteria"/>
</dbReference>
<gene>
    <name evidence="13" type="primary">lpxK</name>
    <name evidence="15" type="ordered locus">Isop_1280</name>
</gene>
<evidence type="ECO:0000256" key="10">
    <source>
        <dbReference type="ARBA" id="ARBA00022840"/>
    </source>
</evidence>
<evidence type="ECO:0000256" key="2">
    <source>
        <dbReference type="ARBA" id="ARBA00004870"/>
    </source>
</evidence>
<dbReference type="GO" id="GO:0005524">
    <property type="term" value="F:ATP binding"/>
    <property type="evidence" value="ECO:0007669"/>
    <property type="project" value="UniProtKB-UniRule"/>
</dbReference>
<evidence type="ECO:0000256" key="3">
    <source>
        <dbReference type="ARBA" id="ARBA00012071"/>
    </source>
</evidence>
<dbReference type="InterPro" id="IPR027417">
    <property type="entry name" value="P-loop_NTPase"/>
</dbReference>
<evidence type="ECO:0000313" key="16">
    <source>
        <dbReference type="Proteomes" id="UP000008631"/>
    </source>
</evidence>
<dbReference type="GO" id="GO:0009245">
    <property type="term" value="P:lipid A biosynthetic process"/>
    <property type="evidence" value="ECO:0007669"/>
    <property type="project" value="UniProtKB-UniRule"/>
</dbReference>
<dbReference type="RefSeq" id="WP_013564155.1">
    <property type="nucleotide sequence ID" value="NC_014962.1"/>
</dbReference>
<feature type="region of interest" description="Disordered" evidence="14">
    <location>
        <begin position="378"/>
        <end position="397"/>
    </location>
</feature>